<dbReference type="InterPro" id="IPR006221">
    <property type="entry name" value="TrpG/PapA_dom"/>
</dbReference>
<reference evidence="9" key="2">
    <citation type="submission" date="2019-04" db="EMBL/GenBank/DDBJ databases">
        <authorList>
            <person name="Pasella M."/>
        </authorList>
    </citation>
    <scope>NUCLEOTIDE SEQUENCE</scope>
    <source>
        <strain evidence="9">PD2995</strain>
    </source>
</reference>
<accession>A0A4D6WY86</accession>
<gene>
    <name evidence="9" type="primary">trpg</name>
</gene>
<reference evidence="9" key="1">
    <citation type="journal article" date="2019" name="Mol. Phylogenet. Evol.">
        <title>Morphological evolution and classification of the red algal order Ceramiales inferred using plastid phylogenomics.</title>
        <authorList>
            <person name="Diaz-Tapia P."/>
            <person name="Pasella M.M."/>
            <person name="Verbruggen H."/>
            <person name="Maggs C.A."/>
        </authorList>
    </citation>
    <scope>NUCLEOTIDE SEQUENCE</scope>
    <source>
        <strain evidence="9">PD2995</strain>
    </source>
</reference>
<dbReference type="InterPro" id="IPR017926">
    <property type="entry name" value="GATASE"/>
</dbReference>
<organism evidence="9">
    <name type="scientific">Sphondylothamnion multifidum</name>
    <dbReference type="NCBI Taxonomy" id="193186"/>
    <lineage>
        <taxon>Eukaryota</taxon>
        <taxon>Rhodophyta</taxon>
        <taxon>Florideophyceae</taxon>
        <taxon>Rhodymeniophycidae</taxon>
        <taxon>Ceramiales</taxon>
        <taxon>Ceramiaceae</taxon>
        <taxon>Sphondylothamnion</taxon>
    </lineage>
</organism>
<dbReference type="Gene3D" id="3.40.50.880">
    <property type="match status" value="1"/>
</dbReference>
<dbReference type="PRINTS" id="PR00096">
    <property type="entry name" value="GATASE"/>
</dbReference>
<dbReference type="InterPro" id="IPR050472">
    <property type="entry name" value="Anth_synth/Amidotransfase"/>
</dbReference>
<geneLocation type="plastid" evidence="9"/>
<dbReference type="AlphaFoldDB" id="A0A4D6WY86"/>
<sequence length="191" mass="21741">MILIIDNYDSFTQNLAQYIGEIGLPLQIIRNDHNIKDISKIQPTHIIISPGPGHPKESGISLDIIKHYSPILPILGVCLGHQCIGHIYGGEIKELNIPMHGKVSKIIHKNIDIFYGLSNPFNATRYHSLIINNKYLPEELEITAWTEEGLIMGCRHKQYKKLRGVQFHPESIWTNEGKKLIHNFVCDNMNS</sequence>
<name>A0A4D6WY86_9FLOR</name>
<dbReference type="EC" id="4.1.3.27" evidence="3"/>
<evidence type="ECO:0000256" key="6">
    <source>
        <dbReference type="ARBA" id="ARBA00022962"/>
    </source>
</evidence>
<dbReference type="SUPFAM" id="SSF52317">
    <property type="entry name" value="Class I glutamine amidotransferase-like"/>
    <property type="match status" value="1"/>
</dbReference>
<evidence type="ECO:0000256" key="1">
    <source>
        <dbReference type="ARBA" id="ARBA00004873"/>
    </source>
</evidence>
<keyword evidence="9" id="KW-0934">Plastid</keyword>
<evidence type="ECO:0000256" key="2">
    <source>
        <dbReference type="ARBA" id="ARBA00011743"/>
    </source>
</evidence>
<dbReference type="InterPro" id="IPR029062">
    <property type="entry name" value="Class_I_gatase-like"/>
</dbReference>
<keyword evidence="6" id="KW-0315">Glutamine amidotransferase</keyword>
<protein>
    <recommendedName>
        <fullName evidence="4">Anthranilate synthase component 2</fullName>
        <ecNumber evidence="3">4.1.3.27</ecNumber>
    </recommendedName>
    <alternativeName>
        <fullName evidence="7">Anthranilate synthase, glutamine amidotransferase component</fullName>
    </alternativeName>
</protein>
<dbReference type="Pfam" id="PF00117">
    <property type="entry name" value="GATase"/>
    <property type="match status" value="1"/>
</dbReference>
<dbReference type="PRINTS" id="PR00099">
    <property type="entry name" value="CPSGATASE"/>
</dbReference>
<dbReference type="PROSITE" id="PS51273">
    <property type="entry name" value="GATASE_TYPE_1"/>
    <property type="match status" value="1"/>
</dbReference>
<keyword evidence="5" id="KW-0822">Tryptophan biosynthesis</keyword>
<keyword evidence="5" id="KW-0057">Aromatic amino acid biosynthesis</keyword>
<keyword evidence="5" id="KW-0028">Amino-acid biosynthesis</keyword>
<evidence type="ECO:0000256" key="7">
    <source>
        <dbReference type="ARBA" id="ARBA00082672"/>
    </source>
</evidence>
<evidence type="ECO:0000256" key="4">
    <source>
        <dbReference type="ARBA" id="ARBA00020654"/>
    </source>
</evidence>
<evidence type="ECO:0000313" key="9">
    <source>
        <dbReference type="EMBL" id="QCI08724.1"/>
    </source>
</evidence>
<dbReference type="GO" id="GO:0004049">
    <property type="term" value="F:anthranilate synthase activity"/>
    <property type="evidence" value="ECO:0007669"/>
    <property type="project" value="UniProtKB-EC"/>
</dbReference>
<dbReference type="PANTHER" id="PTHR43418">
    <property type="entry name" value="MULTIFUNCTIONAL TRYPTOPHAN BIOSYNTHESIS PROTEIN-RELATED"/>
    <property type="match status" value="1"/>
</dbReference>
<evidence type="ECO:0000256" key="5">
    <source>
        <dbReference type="ARBA" id="ARBA00022822"/>
    </source>
</evidence>
<comment type="pathway">
    <text evidence="1">Amino-acid biosynthesis; L-tryptophan biosynthesis; L-tryptophan from chorismate: step 1/5.</text>
</comment>
<dbReference type="PRINTS" id="PR00097">
    <property type="entry name" value="ANTSNTHASEII"/>
</dbReference>
<dbReference type="CDD" id="cd01743">
    <property type="entry name" value="GATase1_Anthranilate_Synthase"/>
    <property type="match status" value="1"/>
</dbReference>
<dbReference type="EMBL" id="MK814736">
    <property type="protein sequence ID" value="QCI08724.1"/>
    <property type="molecule type" value="Genomic_DNA"/>
</dbReference>
<evidence type="ECO:0000256" key="3">
    <source>
        <dbReference type="ARBA" id="ARBA00012266"/>
    </source>
</evidence>
<feature type="domain" description="Glutamine amidotransferase" evidence="8">
    <location>
        <begin position="3"/>
        <end position="186"/>
    </location>
</feature>
<evidence type="ECO:0000259" key="8">
    <source>
        <dbReference type="Pfam" id="PF00117"/>
    </source>
</evidence>
<dbReference type="FunFam" id="3.40.50.880:FF:000003">
    <property type="entry name" value="Anthranilate synthase component II"/>
    <property type="match status" value="1"/>
</dbReference>
<dbReference type="GO" id="GO:0000162">
    <property type="term" value="P:L-tryptophan biosynthetic process"/>
    <property type="evidence" value="ECO:0007669"/>
    <property type="project" value="UniProtKB-KW"/>
</dbReference>
<comment type="subunit">
    <text evidence="2">Tetramer of two components I and two components II.</text>
</comment>
<proteinExistence type="predicted"/>
<dbReference type="NCBIfam" id="TIGR00566">
    <property type="entry name" value="trpG_papA"/>
    <property type="match status" value="1"/>
</dbReference>
<dbReference type="PANTHER" id="PTHR43418:SF4">
    <property type="entry name" value="MULTIFUNCTIONAL TRYPTOPHAN BIOSYNTHESIS PROTEIN"/>
    <property type="match status" value="1"/>
</dbReference>
<dbReference type="GO" id="GO:0005829">
    <property type="term" value="C:cytosol"/>
    <property type="evidence" value="ECO:0007669"/>
    <property type="project" value="TreeGrafter"/>
</dbReference>